<comment type="similarity">
    <text evidence="1">Belongs to the UPF0213 family.</text>
</comment>
<evidence type="ECO:0000313" key="3">
    <source>
        <dbReference type="EMBL" id="AXK83566.1"/>
    </source>
</evidence>
<feature type="domain" description="GIY-YIG" evidence="2">
    <location>
        <begin position="1"/>
        <end position="76"/>
    </location>
</feature>
<dbReference type="Pfam" id="PF01541">
    <property type="entry name" value="GIY-YIG"/>
    <property type="match status" value="1"/>
</dbReference>
<evidence type="ECO:0000256" key="1">
    <source>
        <dbReference type="ARBA" id="ARBA00007435"/>
    </source>
</evidence>
<name>A0A346A319_9HYPH</name>
<dbReference type="InterPro" id="IPR035901">
    <property type="entry name" value="GIY-YIG_endonuc_sf"/>
</dbReference>
<dbReference type="PANTHER" id="PTHR34477:SF5">
    <property type="entry name" value="BSL5627 PROTEIN"/>
    <property type="match status" value="1"/>
</dbReference>
<dbReference type="Proteomes" id="UP000254889">
    <property type="component" value="Chromosome"/>
</dbReference>
<dbReference type="PANTHER" id="PTHR34477">
    <property type="entry name" value="UPF0213 PROTEIN YHBQ"/>
    <property type="match status" value="1"/>
</dbReference>
<dbReference type="SUPFAM" id="SSF82771">
    <property type="entry name" value="GIY-YIG endonuclease"/>
    <property type="match status" value="1"/>
</dbReference>
<dbReference type="AlphaFoldDB" id="A0A346A319"/>
<dbReference type="KEGG" id="ptaw:DW352_25390"/>
<evidence type="ECO:0000259" key="2">
    <source>
        <dbReference type="PROSITE" id="PS50164"/>
    </source>
</evidence>
<dbReference type="CDD" id="cd10448">
    <property type="entry name" value="GIY-YIG_unchar_3"/>
    <property type="match status" value="1"/>
</dbReference>
<dbReference type="OrthoDB" id="287318at2"/>
<protein>
    <submittedName>
        <fullName evidence="3">GIY-YIG nuclease family protein</fullName>
    </submittedName>
</protein>
<sequence>MFYVYLLASRREGTLYLGVTRDIVRRTYQHREKLLPGFTSTYDVRRLVWFEIYDDPTNAIEREKQLKKWRRAWKIELIEKENPDWKDLYPEIIR</sequence>
<gene>
    <name evidence="3" type="ORF">DW352_25390</name>
</gene>
<keyword evidence="4" id="KW-1185">Reference proteome</keyword>
<proteinExistence type="inferred from homology"/>
<dbReference type="Gene3D" id="3.40.1440.10">
    <property type="entry name" value="GIY-YIG endonuclease"/>
    <property type="match status" value="1"/>
</dbReference>
<evidence type="ECO:0000313" key="4">
    <source>
        <dbReference type="Proteomes" id="UP000254889"/>
    </source>
</evidence>
<dbReference type="InterPro" id="IPR000305">
    <property type="entry name" value="GIY-YIG_endonuc"/>
</dbReference>
<dbReference type="PROSITE" id="PS50164">
    <property type="entry name" value="GIY_YIG"/>
    <property type="match status" value="1"/>
</dbReference>
<organism evidence="3 4">
    <name type="scientific">Pseudolabrys taiwanensis</name>
    <dbReference type="NCBI Taxonomy" id="331696"/>
    <lineage>
        <taxon>Bacteria</taxon>
        <taxon>Pseudomonadati</taxon>
        <taxon>Pseudomonadota</taxon>
        <taxon>Alphaproteobacteria</taxon>
        <taxon>Hyphomicrobiales</taxon>
        <taxon>Xanthobacteraceae</taxon>
        <taxon>Pseudolabrys</taxon>
    </lineage>
</organism>
<dbReference type="EMBL" id="CP031417">
    <property type="protein sequence ID" value="AXK83566.1"/>
    <property type="molecule type" value="Genomic_DNA"/>
</dbReference>
<accession>A0A346A319</accession>
<reference evidence="3 4" key="1">
    <citation type="submission" date="2018-07" db="EMBL/GenBank/DDBJ databases">
        <authorList>
            <person name="Quirk P.G."/>
            <person name="Krulwich T.A."/>
        </authorList>
    </citation>
    <scope>NUCLEOTIDE SEQUENCE [LARGE SCALE GENOMIC DNA]</scope>
    <source>
        <strain evidence="3 4">CC-BB4</strain>
    </source>
</reference>
<dbReference type="InterPro" id="IPR050190">
    <property type="entry name" value="UPF0213_domain"/>
</dbReference>